<keyword evidence="6" id="KW-1185">Reference proteome</keyword>
<evidence type="ECO:0000259" key="4">
    <source>
        <dbReference type="Pfam" id="PF00588"/>
    </source>
</evidence>
<accession>A0ABY8G062</accession>
<dbReference type="RefSeq" id="WP_278012613.1">
    <property type="nucleotide sequence ID" value="NZ_CP121208.1"/>
</dbReference>
<gene>
    <name evidence="5" type="ORF">P7079_07295</name>
</gene>
<dbReference type="InterPro" id="IPR029026">
    <property type="entry name" value="tRNA_m1G_MTases_N"/>
</dbReference>
<protein>
    <submittedName>
        <fullName evidence="5">TrmH family RNA methyltransferase</fullName>
    </submittedName>
</protein>
<evidence type="ECO:0000256" key="3">
    <source>
        <dbReference type="SAM" id="MobiDB-lite"/>
    </source>
</evidence>
<organism evidence="5 6">
    <name type="scientific">Arcanobacterium canis</name>
    <dbReference type="NCBI Taxonomy" id="999183"/>
    <lineage>
        <taxon>Bacteria</taxon>
        <taxon>Bacillati</taxon>
        <taxon>Actinomycetota</taxon>
        <taxon>Actinomycetes</taxon>
        <taxon>Actinomycetales</taxon>
        <taxon>Actinomycetaceae</taxon>
        <taxon>Arcanobacterium</taxon>
    </lineage>
</organism>
<dbReference type="Proteomes" id="UP001215216">
    <property type="component" value="Chromosome"/>
</dbReference>
<proteinExistence type="predicted"/>
<sequence>MSTDSTPSPNQSSPCAGLPPASEASGGTEHEPLRFDFNKEVLVGVGPWEGELPDDPRYDRELLKNGDRRNVIDKYRYWSVEAIKADLDTTRTPLHIAIENLAHDLNIGSIVRTGNAFNVAGVHIVGKKRWNRRGALVTDRYMNVMNHPDAASLEQWAREEGYTVVAVDNTEGSTPLQTTALPEKCVLVFGQESTGLSPELQALAQMKVYIEQFGSTRSMNVAAAAAVVQYEWMRQHWLTRG</sequence>
<dbReference type="InterPro" id="IPR004441">
    <property type="entry name" value="rRNA_MeTrfase_TrmH"/>
</dbReference>
<keyword evidence="2" id="KW-0808">Transferase</keyword>
<name>A0ABY8G062_9ACTO</name>
<dbReference type="Pfam" id="PF00588">
    <property type="entry name" value="SpoU_methylase"/>
    <property type="match status" value="1"/>
</dbReference>
<feature type="domain" description="tRNA/rRNA methyltransferase SpoU type" evidence="4">
    <location>
        <begin position="94"/>
        <end position="230"/>
    </location>
</feature>
<dbReference type="GO" id="GO:0008168">
    <property type="term" value="F:methyltransferase activity"/>
    <property type="evidence" value="ECO:0007669"/>
    <property type="project" value="UniProtKB-KW"/>
</dbReference>
<feature type="compositionally biased region" description="Polar residues" evidence="3">
    <location>
        <begin position="1"/>
        <end position="14"/>
    </location>
</feature>
<dbReference type="InterPro" id="IPR029028">
    <property type="entry name" value="Alpha/beta_knot_MTases"/>
</dbReference>
<dbReference type="GO" id="GO:0032259">
    <property type="term" value="P:methylation"/>
    <property type="evidence" value="ECO:0007669"/>
    <property type="project" value="UniProtKB-KW"/>
</dbReference>
<evidence type="ECO:0000256" key="1">
    <source>
        <dbReference type="ARBA" id="ARBA00022603"/>
    </source>
</evidence>
<dbReference type="PANTHER" id="PTHR46429">
    <property type="entry name" value="23S RRNA (GUANOSINE-2'-O-)-METHYLTRANSFERASE RLMB"/>
    <property type="match status" value="1"/>
</dbReference>
<dbReference type="PANTHER" id="PTHR46429:SF2">
    <property type="entry name" value="TRNA_RRNA METHYLTRANSFERASE"/>
    <property type="match status" value="1"/>
</dbReference>
<dbReference type="InterPro" id="IPR001537">
    <property type="entry name" value="SpoU_MeTrfase"/>
</dbReference>
<evidence type="ECO:0000313" key="6">
    <source>
        <dbReference type="Proteomes" id="UP001215216"/>
    </source>
</evidence>
<keyword evidence="1 5" id="KW-0489">Methyltransferase</keyword>
<reference evidence="5 6" key="1">
    <citation type="submission" date="2023-03" db="EMBL/GenBank/DDBJ databases">
        <title>Complete genome of Arcanobacterium canis strain DSM 25104 isolated in 2010 from a canine otitis externa in Germany.</title>
        <authorList>
            <person name="Borowiak M."/>
            <person name="Kreitlow A."/>
            <person name="Malorny B."/>
            <person name="Laemmler C."/>
            <person name="Prenger-Berninghoff E."/>
            <person name="Ploetz M."/>
            <person name="Abdulmawjood A."/>
        </authorList>
    </citation>
    <scope>NUCLEOTIDE SEQUENCE [LARGE SCALE GENOMIC DNA]</scope>
    <source>
        <strain evidence="5 6">DSM 25104</strain>
    </source>
</reference>
<dbReference type="Gene3D" id="3.40.1280.10">
    <property type="match status" value="1"/>
</dbReference>
<feature type="region of interest" description="Disordered" evidence="3">
    <location>
        <begin position="1"/>
        <end position="31"/>
    </location>
</feature>
<dbReference type="EMBL" id="CP121208">
    <property type="protein sequence ID" value="WFM83188.1"/>
    <property type="molecule type" value="Genomic_DNA"/>
</dbReference>
<dbReference type="SUPFAM" id="SSF75217">
    <property type="entry name" value="alpha/beta knot"/>
    <property type="match status" value="1"/>
</dbReference>
<evidence type="ECO:0000256" key="2">
    <source>
        <dbReference type="ARBA" id="ARBA00022679"/>
    </source>
</evidence>
<evidence type="ECO:0000313" key="5">
    <source>
        <dbReference type="EMBL" id="WFM83188.1"/>
    </source>
</evidence>